<dbReference type="GO" id="GO:0046872">
    <property type="term" value="F:metal ion binding"/>
    <property type="evidence" value="ECO:0007669"/>
    <property type="project" value="UniProtKB-KW"/>
</dbReference>
<evidence type="ECO:0000256" key="1">
    <source>
        <dbReference type="ARBA" id="ARBA00001946"/>
    </source>
</evidence>
<dbReference type="UniPathway" id="UPA00109">
    <property type="reaction ID" value="UER00182"/>
</dbReference>
<dbReference type="Proteomes" id="UP000195024">
    <property type="component" value="Unassembled WGS sequence"/>
</dbReference>
<evidence type="ECO:0000256" key="5">
    <source>
        <dbReference type="ARBA" id="ARBA00022842"/>
    </source>
</evidence>
<keyword evidence="4" id="KW-0418">Kinase</keyword>
<accession>A0A242L0M5</accession>
<organism evidence="8 9">
    <name type="scientific">Enterococcus mundtii</name>
    <dbReference type="NCBI Taxonomy" id="53346"/>
    <lineage>
        <taxon>Bacteria</taxon>
        <taxon>Bacillati</taxon>
        <taxon>Bacillota</taxon>
        <taxon>Bacilli</taxon>
        <taxon>Lactobacillales</taxon>
        <taxon>Enterococcaceae</taxon>
        <taxon>Enterococcus</taxon>
    </lineage>
</organism>
<evidence type="ECO:0000256" key="4">
    <source>
        <dbReference type="ARBA" id="ARBA00022777"/>
    </source>
</evidence>
<protein>
    <recommendedName>
        <fullName evidence="7">Phosphofructokinase domain-containing protein</fullName>
    </recommendedName>
</protein>
<comment type="similarity">
    <text evidence="6">Belongs to the phosphofructokinase type A (PFKA) family.</text>
</comment>
<evidence type="ECO:0000256" key="6">
    <source>
        <dbReference type="ARBA" id="ARBA00038478"/>
    </source>
</evidence>
<name>A0A242L0M5_ENTMU</name>
<comment type="cofactor">
    <cofactor evidence="1">
        <name>Mg(2+)</name>
        <dbReference type="ChEBI" id="CHEBI:18420"/>
    </cofactor>
</comment>
<sequence length="306" mass="34723">MKEYSEGKTNMTKKVGILSIEGYVKGGERLVEQLVLSIPEQEIELFAINFSEEQYIQTKLDQNVNNWHLFDCSYLCSETNHVNYQFIQLIKEENYDSFVLLGGTSSVVFANKLRSHGLSVITVPVSNYLDYPSGDYTVGSDTFINGVTKVIDRIVDTGHSHQKVTFIQIDDTITGKVTRELSLTNEIDVCIANQLDLTNNKKYLLKHMNSHPMHFLLNRSVSSIESFVETFCPTLSDYRSIVLDNLAIGQSMITAFDRIAVIKLANVITDLLNDRQCLDAELYFSHGKVLFEQSPYHQNVEKQAVE</sequence>
<dbReference type="AlphaFoldDB" id="A0A242L0M5"/>
<dbReference type="GO" id="GO:0003872">
    <property type="term" value="F:6-phosphofructokinase activity"/>
    <property type="evidence" value="ECO:0007669"/>
    <property type="project" value="InterPro"/>
</dbReference>
<dbReference type="Gene3D" id="3.40.50.450">
    <property type="match status" value="1"/>
</dbReference>
<keyword evidence="2" id="KW-0808">Transferase</keyword>
<gene>
    <name evidence="8" type="ORF">A5802_001313</name>
</gene>
<dbReference type="Gene3D" id="3.40.50.460">
    <property type="entry name" value="Phosphofructokinase domain"/>
    <property type="match status" value="1"/>
</dbReference>
<dbReference type="InterPro" id="IPR000023">
    <property type="entry name" value="Phosphofructokinase_dom"/>
</dbReference>
<dbReference type="PRINTS" id="PR00476">
    <property type="entry name" value="PHFRCTKINASE"/>
</dbReference>
<dbReference type="InterPro" id="IPR022953">
    <property type="entry name" value="ATP_PFK"/>
</dbReference>
<dbReference type="InterPro" id="IPR035966">
    <property type="entry name" value="PKF_sf"/>
</dbReference>
<reference evidence="8 9" key="1">
    <citation type="submission" date="2017-05" db="EMBL/GenBank/DDBJ databases">
        <title>The Genome Sequence of Enterococcus mundtii 6B1_DIV0119.</title>
        <authorList>
            <consortium name="The Broad Institute Genomics Platform"/>
            <consortium name="The Broad Institute Genomic Center for Infectious Diseases"/>
            <person name="Earl A."/>
            <person name="Manson A."/>
            <person name="Schwartman J."/>
            <person name="Gilmore M."/>
            <person name="Abouelleil A."/>
            <person name="Cao P."/>
            <person name="Chapman S."/>
            <person name="Cusick C."/>
            <person name="Shea T."/>
            <person name="Young S."/>
            <person name="Neafsey D."/>
            <person name="Nusbaum C."/>
            <person name="Birren B."/>
        </authorList>
    </citation>
    <scope>NUCLEOTIDE SEQUENCE [LARGE SCALE GENOMIC DNA]</scope>
    <source>
        <strain evidence="8 9">6B1_DIV0119</strain>
    </source>
</reference>
<dbReference type="EMBL" id="NGMS01000001">
    <property type="protein sequence ID" value="OTP27578.1"/>
    <property type="molecule type" value="Genomic_DNA"/>
</dbReference>
<evidence type="ECO:0000313" key="9">
    <source>
        <dbReference type="Proteomes" id="UP000195024"/>
    </source>
</evidence>
<evidence type="ECO:0000256" key="2">
    <source>
        <dbReference type="ARBA" id="ARBA00022679"/>
    </source>
</evidence>
<dbReference type="Pfam" id="PF00365">
    <property type="entry name" value="PFK"/>
    <property type="match status" value="1"/>
</dbReference>
<evidence type="ECO:0000313" key="8">
    <source>
        <dbReference type="EMBL" id="OTP27578.1"/>
    </source>
</evidence>
<keyword evidence="3" id="KW-0479">Metal-binding</keyword>
<proteinExistence type="inferred from homology"/>
<keyword evidence="5" id="KW-0460">Magnesium</keyword>
<feature type="domain" description="Phosphofructokinase" evidence="7">
    <location>
        <begin position="14"/>
        <end position="266"/>
    </location>
</feature>
<evidence type="ECO:0000259" key="7">
    <source>
        <dbReference type="Pfam" id="PF00365"/>
    </source>
</evidence>
<dbReference type="GO" id="GO:0006002">
    <property type="term" value="P:fructose 6-phosphate metabolic process"/>
    <property type="evidence" value="ECO:0007669"/>
    <property type="project" value="InterPro"/>
</dbReference>
<dbReference type="SUPFAM" id="SSF53784">
    <property type="entry name" value="Phosphofructokinase"/>
    <property type="match status" value="1"/>
</dbReference>
<comment type="caution">
    <text evidence="8">The sequence shown here is derived from an EMBL/GenBank/DDBJ whole genome shotgun (WGS) entry which is preliminary data.</text>
</comment>
<evidence type="ECO:0000256" key="3">
    <source>
        <dbReference type="ARBA" id="ARBA00022723"/>
    </source>
</evidence>